<protein>
    <submittedName>
        <fullName evidence="1">Uncharacterized protein</fullName>
    </submittedName>
</protein>
<evidence type="ECO:0000313" key="2">
    <source>
        <dbReference type="Proteomes" id="UP000076661"/>
    </source>
</evidence>
<name>A0A162B9N2_9GAMM</name>
<organism evidence="1 2">
    <name type="scientific">Pseudoalteromonas luteoviolacea S4060-1</name>
    <dbReference type="NCBI Taxonomy" id="1365257"/>
    <lineage>
        <taxon>Bacteria</taxon>
        <taxon>Pseudomonadati</taxon>
        <taxon>Pseudomonadota</taxon>
        <taxon>Gammaproteobacteria</taxon>
        <taxon>Alteromonadales</taxon>
        <taxon>Pseudoalteromonadaceae</taxon>
        <taxon>Pseudoalteromonas</taxon>
    </lineage>
</organism>
<gene>
    <name evidence="1" type="ORF">N478_13675</name>
</gene>
<reference evidence="1 2" key="1">
    <citation type="submission" date="2013-07" db="EMBL/GenBank/DDBJ databases">
        <title>Comparative Genomic and Metabolomic Analysis of Twelve Strains of Pseudoalteromonas luteoviolacea.</title>
        <authorList>
            <person name="Vynne N.G."/>
            <person name="Mansson M."/>
            <person name="Gram L."/>
        </authorList>
    </citation>
    <scope>NUCLEOTIDE SEQUENCE [LARGE SCALE GENOMIC DNA]</scope>
    <source>
        <strain evidence="1 2">S4060-1</strain>
    </source>
</reference>
<proteinExistence type="predicted"/>
<dbReference type="AlphaFoldDB" id="A0A162B9N2"/>
<dbReference type="Proteomes" id="UP000076661">
    <property type="component" value="Unassembled WGS sequence"/>
</dbReference>
<dbReference type="PATRIC" id="fig|1365257.3.peg.1135"/>
<sequence length="51" mass="6241">MIILQFKLHKYVNKRLFARKFVAVTLHKFNFVHFYQQTLNKALFIRKAQDS</sequence>
<accession>A0A162B9N2</accession>
<comment type="caution">
    <text evidence="1">The sequence shown here is derived from an EMBL/GenBank/DDBJ whole genome shotgun (WGS) entry which is preliminary data.</text>
</comment>
<evidence type="ECO:0000313" key="1">
    <source>
        <dbReference type="EMBL" id="KZN68710.1"/>
    </source>
</evidence>
<dbReference type="EMBL" id="AUXX01000008">
    <property type="protein sequence ID" value="KZN68710.1"/>
    <property type="molecule type" value="Genomic_DNA"/>
</dbReference>